<dbReference type="GO" id="GO:0008168">
    <property type="term" value="F:methyltransferase activity"/>
    <property type="evidence" value="ECO:0007669"/>
    <property type="project" value="UniProtKB-KW"/>
</dbReference>
<protein>
    <submittedName>
        <fullName evidence="2">Class I SAM-dependent methyltransferase</fullName>
    </submittedName>
</protein>
<dbReference type="Proteomes" id="UP001139125">
    <property type="component" value="Unassembled WGS sequence"/>
</dbReference>
<dbReference type="PANTHER" id="PTHR43861">
    <property type="entry name" value="TRANS-ACONITATE 2-METHYLTRANSFERASE-RELATED"/>
    <property type="match status" value="1"/>
</dbReference>
<evidence type="ECO:0000259" key="1">
    <source>
        <dbReference type="Pfam" id="PF13847"/>
    </source>
</evidence>
<reference evidence="2" key="1">
    <citation type="submission" date="2022-06" db="EMBL/GenBank/DDBJ databases">
        <title>Gracilimonas sp. CAU 1638 isolated from sea sediment.</title>
        <authorList>
            <person name="Kim W."/>
        </authorList>
    </citation>
    <scope>NUCLEOTIDE SEQUENCE</scope>
    <source>
        <strain evidence="2">CAU 1638</strain>
    </source>
</reference>
<comment type="caution">
    <text evidence="2">The sequence shown here is derived from an EMBL/GenBank/DDBJ whole genome shotgun (WGS) entry which is preliminary data.</text>
</comment>
<keyword evidence="2" id="KW-0489">Methyltransferase</keyword>
<keyword evidence="2" id="KW-0808">Transferase</keyword>
<proteinExistence type="predicted"/>
<evidence type="ECO:0000313" key="3">
    <source>
        <dbReference type="Proteomes" id="UP001139125"/>
    </source>
</evidence>
<evidence type="ECO:0000313" key="2">
    <source>
        <dbReference type="EMBL" id="MCP9291729.1"/>
    </source>
</evidence>
<dbReference type="AlphaFoldDB" id="A0A9X2L3Q4"/>
<keyword evidence="3" id="KW-1185">Reference proteome</keyword>
<gene>
    <name evidence="2" type="ORF">NM125_09100</name>
</gene>
<dbReference type="Gene3D" id="3.40.50.150">
    <property type="entry name" value="Vaccinia Virus protein VP39"/>
    <property type="match status" value="1"/>
</dbReference>
<dbReference type="Pfam" id="PF13847">
    <property type="entry name" value="Methyltransf_31"/>
    <property type="match status" value="1"/>
</dbReference>
<dbReference type="InterPro" id="IPR029063">
    <property type="entry name" value="SAM-dependent_MTases_sf"/>
</dbReference>
<organism evidence="2 3">
    <name type="scientific">Gracilimonas sediminicola</name>
    <dbReference type="NCBI Taxonomy" id="2952158"/>
    <lineage>
        <taxon>Bacteria</taxon>
        <taxon>Pseudomonadati</taxon>
        <taxon>Balneolota</taxon>
        <taxon>Balneolia</taxon>
        <taxon>Balneolales</taxon>
        <taxon>Balneolaceae</taxon>
        <taxon>Gracilimonas</taxon>
    </lineage>
</organism>
<name>A0A9X2L3Q4_9BACT</name>
<dbReference type="CDD" id="cd02440">
    <property type="entry name" value="AdoMet_MTases"/>
    <property type="match status" value="1"/>
</dbReference>
<sequence length="177" mass="20230">MTQSEARRLIEEAGFNKNEPEKWADLGCGSGLFSHALAELLPRESEILMVDKVNQAPIKSQMGGVHLEFLQIDFNEQSLPDSNFDGILMANSLHYVKNKKPLIQKLKTHLSENGRLIIVEYDTVQSNPWIPYPINLKQLEQLFVEAEFESVRKIGERPSRYGQKNMYAVEVLLTNDQ</sequence>
<dbReference type="EMBL" id="JANDBC010000001">
    <property type="protein sequence ID" value="MCP9291729.1"/>
    <property type="molecule type" value="Genomic_DNA"/>
</dbReference>
<feature type="domain" description="Methyltransferase" evidence="1">
    <location>
        <begin position="24"/>
        <end position="137"/>
    </location>
</feature>
<accession>A0A9X2L3Q4</accession>
<dbReference type="GO" id="GO:0032259">
    <property type="term" value="P:methylation"/>
    <property type="evidence" value="ECO:0007669"/>
    <property type="project" value="UniProtKB-KW"/>
</dbReference>
<dbReference type="InterPro" id="IPR025714">
    <property type="entry name" value="Methyltranfer_dom"/>
</dbReference>
<dbReference type="SUPFAM" id="SSF53335">
    <property type="entry name" value="S-adenosyl-L-methionine-dependent methyltransferases"/>
    <property type="match status" value="1"/>
</dbReference>
<dbReference type="RefSeq" id="WP_255134591.1">
    <property type="nucleotide sequence ID" value="NZ_JANDBC010000001.1"/>
</dbReference>